<feature type="compositionally biased region" description="Basic and acidic residues" evidence="1">
    <location>
        <begin position="56"/>
        <end position="66"/>
    </location>
</feature>
<evidence type="ECO:0000256" key="1">
    <source>
        <dbReference type="SAM" id="MobiDB-lite"/>
    </source>
</evidence>
<organism evidence="2 3">
    <name type="scientific">Rhynchophorus ferrugineus</name>
    <name type="common">Red palm weevil</name>
    <name type="synonym">Curculio ferrugineus</name>
    <dbReference type="NCBI Taxonomy" id="354439"/>
    <lineage>
        <taxon>Eukaryota</taxon>
        <taxon>Metazoa</taxon>
        <taxon>Ecdysozoa</taxon>
        <taxon>Arthropoda</taxon>
        <taxon>Hexapoda</taxon>
        <taxon>Insecta</taxon>
        <taxon>Pterygota</taxon>
        <taxon>Neoptera</taxon>
        <taxon>Endopterygota</taxon>
        <taxon>Coleoptera</taxon>
        <taxon>Polyphaga</taxon>
        <taxon>Cucujiformia</taxon>
        <taxon>Curculionidae</taxon>
        <taxon>Dryophthorinae</taxon>
        <taxon>Rhynchophorus</taxon>
    </lineage>
</organism>
<evidence type="ECO:0000313" key="3">
    <source>
        <dbReference type="Proteomes" id="UP000625711"/>
    </source>
</evidence>
<comment type="caution">
    <text evidence="2">The sequence shown here is derived from an EMBL/GenBank/DDBJ whole genome shotgun (WGS) entry which is preliminary data.</text>
</comment>
<dbReference type="EMBL" id="JAACXV010014331">
    <property type="protein sequence ID" value="KAF7268358.1"/>
    <property type="molecule type" value="Genomic_DNA"/>
</dbReference>
<keyword evidence="3" id="KW-1185">Reference proteome</keyword>
<dbReference type="Proteomes" id="UP000625711">
    <property type="component" value="Unassembled WGS sequence"/>
</dbReference>
<proteinExistence type="predicted"/>
<evidence type="ECO:0000313" key="2">
    <source>
        <dbReference type="EMBL" id="KAF7268358.1"/>
    </source>
</evidence>
<feature type="region of interest" description="Disordered" evidence="1">
    <location>
        <begin position="1"/>
        <end position="79"/>
    </location>
</feature>
<name>A0A834HVX1_RHYFE</name>
<gene>
    <name evidence="2" type="ORF">GWI33_018508</name>
</gene>
<protein>
    <submittedName>
        <fullName evidence="2">Uncharacterized protein</fullName>
    </submittedName>
</protein>
<feature type="compositionally biased region" description="Basic and acidic residues" evidence="1">
    <location>
        <begin position="33"/>
        <end position="44"/>
    </location>
</feature>
<reference evidence="2" key="1">
    <citation type="submission" date="2020-08" db="EMBL/GenBank/DDBJ databases">
        <title>Genome sequencing and assembly of the red palm weevil Rhynchophorus ferrugineus.</title>
        <authorList>
            <person name="Dias G.B."/>
            <person name="Bergman C.M."/>
            <person name="Manee M."/>
        </authorList>
    </citation>
    <scope>NUCLEOTIDE SEQUENCE</scope>
    <source>
        <strain evidence="2">AA-2017</strain>
        <tissue evidence="2">Whole larva</tissue>
    </source>
</reference>
<dbReference type="AlphaFoldDB" id="A0A834HVX1"/>
<accession>A0A834HVX1</accession>
<sequence length="160" mass="17689">MENAWSPPRSRPEGRRLAVDSPITKPRHASASNEREQMRNRDGGGGRGGYGGALLRYDRPPLHAEPRPPVCRPHARPSGLNSQLYDQNRAINSFADIVPAIFKCNDTHTTVHSVSLVYIFSRFCRLRSPSFPGRFSVALAAPISIRYDDGDSDDDITTTG</sequence>